<dbReference type="Proteomes" id="UP000887540">
    <property type="component" value="Unplaced"/>
</dbReference>
<evidence type="ECO:0000256" key="16">
    <source>
        <dbReference type="ARBA" id="ARBA00081336"/>
    </source>
</evidence>
<evidence type="ECO:0000256" key="2">
    <source>
        <dbReference type="ARBA" id="ARBA00008867"/>
    </source>
</evidence>
<evidence type="ECO:0000313" key="20">
    <source>
        <dbReference type="Proteomes" id="UP000887540"/>
    </source>
</evidence>
<dbReference type="GO" id="GO:0004674">
    <property type="term" value="F:protein serine/threonine kinase activity"/>
    <property type="evidence" value="ECO:0007669"/>
    <property type="project" value="UniProtKB-KW"/>
</dbReference>
<dbReference type="CDD" id="cd14226">
    <property type="entry name" value="PKc_DYRK1"/>
    <property type="match status" value="1"/>
</dbReference>
<dbReference type="PROSITE" id="PS00107">
    <property type="entry name" value="PROTEIN_KINASE_ATP"/>
    <property type="match status" value="1"/>
</dbReference>
<organism evidence="20 21">
    <name type="scientific">Acrobeloides nanus</name>
    <dbReference type="NCBI Taxonomy" id="290746"/>
    <lineage>
        <taxon>Eukaryota</taxon>
        <taxon>Metazoa</taxon>
        <taxon>Ecdysozoa</taxon>
        <taxon>Nematoda</taxon>
        <taxon>Chromadorea</taxon>
        <taxon>Rhabditida</taxon>
        <taxon>Tylenchina</taxon>
        <taxon>Cephalobomorpha</taxon>
        <taxon>Cephaloboidea</taxon>
        <taxon>Cephalobidae</taxon>
        <taxon>Acrobeloides</taxon>
    </lineage>
</organism>
<feature type="domain" description="Protein kinase" evidence="19">
    <location>
        <begin position="363"/>
        <end position="682"/>
    </location>
</feature>
<comment type="catalytic activity">
    <reaction evidence="12">
        <text>L-tyrosyl-[protein] + ATP = O-phospho-L-tyrosyl-[protein] + ADP + H(+)</text>
        <dbReference type="Rhea" id="RHEA:10596"/>
        <dbReference type="Rhea" id="RHEA-COMP:10136"/>
        <dbReference type="Rhea" id="RHEA-COMP:20101"/>
        <dbReference type="ChEBI" id="CHEBI:15378"/>
        <dbReference type="ChEBI" id="CHEBI:30616"/>
        <dbReference type="ChEBI" id="CHEBI:46858"/>
        <dbReference type="ChEBI" id="CHEBI:61978"/>
        <dbReference type="ChEBI" id="CHEBI:456216"/>
        <dbReference type="EC" id="2.7.12.1"/>
    </reaction>
</comment>
<dbReference type="PROSITE" id="PS00108">
    <property type="entry name" value="PROTEIN_KINASE_ST"/>
    <property type="match status" value="1"/>
</dbReference>
<comment type="function">
    <text evidence="13">Possible role in the function of olfactory neurons.</text>
</comment>
<evidence type="ECO:0000259" key="19">
    <source>
        <dbReference type="PROSITE" id="PS50011"/>
    </source>
</evidence>
<dbReference type="SUPFAM" id="SSF56112">
    <property type="entry name" value="Protein kinase-like (PK-like)"/>
    <property type="match status" value="1"/>
</dbReference>
<keyword evidence="7" id="KW-0418">Kinase</keyword>
<comment type="catalytic activity">
    <reaction evidence="10">
        <text>L-seryl-[protein] + ATP = O-phospho-L-seryl-[protein] + ADP + H(+)</text>
        <dbReference type="Rhea" id="RHEA:17989"/>
        <dbReference type="Rhea" id="RHEA-COMP:9863"/>
        <dbReference type="Rhea" id="RHEA-COMP:11604"/>
        <dbReference type="ChEBI" id="CHEBI:15378"/>
        <dbReference type="ChEBI" id="CHEBI:29999"/>
        <dbReference type="ChEBI" id="CHEBI:30616"/>
        <dbReference type="ChEBI" id="CHEBI:83421"/>
        <dbReference type="ChEBI" id="CHEBI:456216"/>
        <dbReference type="EC" id="2.7.12.1"/>
    </reaction>
</comment>
<evidence type="ECO:0000256" key="7">
    <source>
        <dbReference type="ARBA" id="ARBA00022777"/>
    </source>
</evidence>
<sequence>MVAHQDTKFETPLRSTMFNQPNFSSAGWNMSSEMISNPSTAHINVPIQNNAQAGGGASFFGRSQQQQPPQQLPQQTGYSIGMMPVSGVQQGMNSTNHNPINFMSGLNPSTSAQNAQMISGGRLVNAASNKNLALASSSAGMGIPSTSATDNLVVLNPNVRASPNSDITLFVKPHRDPTMAPLYKLTVDLIKTYKGINETYYNRKAKRRHDQDVTETYYNRKAKRRHDQDVTAQATVTLGGPNIVPIGQAPTAATLGLAKLTGQLSNQQAGMLPLQQQPGVSSINVGANNDLIQLRQKPSFSGNKHKSPARTRQPKEAPVAVTQLIPTAPPAPPQEAIVAQNNVYDDENHDYIIRIGEVFNYRYRIESSIGKGSFGQVARAYDMVDEELVAIKIIKNKKAFHDQAQIEIRLLELMNNHNSEGKYYVVKLKSHFTWNNHLCLVFELLSYNLYDLLRNTNFRGVSLNLTRKFGQQLASTLHFLSQPDLNIIHCDLKPENVLLCNPKRSTIKIIDFGSSCQYGNRIYQYIQSRFYRSPEILLGISYDTQIDMWSLGCILVEMHTGEPLFPGHSEYDQMMKIVEVLGVPPKHMLDSAPKTRKFFEKDENGEYRCRKTRDMKVYKAPGTRRLSDIVGVHIGGPHGRRFGEAGHTVEEYQKFKDLIQQMLEYDPQVRITPYYGVRHPFLRKTTEERTHSQASQPGTSGNQGSNVAQQQNYAQVSHTYEIRPEDHPNQQMDTSESVLIHPSTSANQMEATAEFPPPTSASLPPTTNAMHHDHLIQTVNSFT</sequence>
<evidence type="ECO:0000256" key="1">
    <source>
        <dbReference type="ARBA" id="ARBA00004123"/>
    </source>
</evidence>
<evidence type="ECO:0000256" key="10">
    <source>
        <dbReference type="ARBA" id="ARBA00049003"/>
    </source>
</evidence>
<name>A0A914DMM8_9BILA</name>
<evidence type="ECO:0000256" key="18">
    <source>
        <dbReference type="SAM" id="MobiDB-lite"/>
    </source>
</evidence>
<evidence type="ECO:0000256" key="4">
    <source>
        <dbReference type="ARBA" id="ARBA00022527"/>
    </source>
</evidence>
<dbReference type="FunFam" id="1.10.510.10:FF:000117">
    <property type="entry name" value="dual specificity tyrosine-phosphorylation-regulated kinase 1A isoform X1"/>
    <property type="match status" value="1"/>
</dbReference>
<evidence type="ECO:0000256" key="11">
    <source>
        <dbReference type="ARBA" id="ARBA00049308"/>
    </source>
</evidence>
<dbReference type="InterPro" id="IPR000719">
    <property type="entry name" value="Prot_kinase_dom"/>
</dbReference>
<dbReference type="WBParaSite" id="ACRNAN_scaffold310.g21302.t2">
    <property type="protein sequence ID" value="ACRNAN_scaffold310.g21302.t2"/>
    <property type="gene ID" value="ACRNAN_scaffold310.g21302"/>
</dbReference>
<evidence type="ECO:0000256" key="9">
    <source>
        <dbReference type="ARBA" id="ARBA00023242"/>
    </source>
</evidence>
<dbReference type="GO" id="GO:0005524">
    <property type="term" value="F:ATP binding"/>
    <property type="evidence" value="ECO:0007669"/>
    <property type="project" value="UniProtKB-UniRule"/>
</dbReference>
<feature type="region of interest" description="Disordered" evidence="18">
    <location>
        <begin position="296"/>
        <end position="317"/>
    </location>
</feature>
<reference evidence="21" key="1">
    <citation type="submission" date="2022-11" db="UniProtKB">
        <authorList>
            <consortium name="WormBaseParasite"/>
        </authorList>
    </citation>
    <scope>IDENTIFICATION</scope>
</reference>
<keyword evidence="6 17" id="KW-0547">Nucleotide-binding</keyword>
<feature type="binding site" evidence="17">
    <location>
        <position position="392"/>
    </location>
    <ligand>
        <name>ATP</name>
        <dbReference type="ChEBI" id="CHEBI:30616"/>
    </ligand>
</feature>
<protein>
    <recommendedName>
        <fullName evidence="14">Dual specificity tyrosine-phosphorylation-regulated kinase mbk-1</fullName>
        <ecNumber evidence="3">2.7.12.1</ecNumber>
    </recommendedName>
    <alternativeName>
        <fullName evidence="15">Dual specificity Yak1-related kinase mbk-1</fullName>
    </alternativeName>
    <alternativeName>
        <fullName evidence="16">Minibrain Kinase 1</fullName>
    </alternativeName>
</protein>
<evidence type="ECO:0000313" key="21">
    <source>
        <dbReference type="WBParaSite" id="ACRNAN_scaffold310.g21302.t2"/>
    </source>
</evidence>
<evidence type="ECO:0000256" key="17">
    <source>
        <dbReference type="PROSITE-ProRule" id="PRU10141"/>
    </source>
</evidence>
<dbReference type="PANTHER" id="PTHR24058:SF28">
    <property type="entry name" value="SERINE_THREONINE-PROTEIN KINASE MINIBRAIN"/>
    <property type="match status" value="1"/>
</dbReference>
<dbReference type="Gene3D" id="1.10.510.10">
    <property type="entry name" value="Transferase(Phosphotransferase) domain 1"/>
    <property type="match status" value="1"/>
</dbReference>
<dbReference type="GO" id="GO:0005634">
    <property type="term" value="C:nucleus"/>
    <property type="evidence" value="ECO:0007669"/>
    <property type="project" value="UniProtKB-SubCell"/>
</dbReference>
<dbReference type="InterPro" id="IPR017441">
    <property type="entry name" value="Protein_kinase_ATP_BS"/>
</dbReference>
<dbReference type="EC" id="2.7.12.1" evidence="3"/>
<evidence type="ECO:0000256" key="5">
    <source>
        <dbReference type="ARBA" id="ARBA00022679"/>
    </source>
</evidence>
<dbReference type="PANTHER" id="PTHR24058">
    <property type="entry name" value="DUAL SPECIFICITY PROTEIN KINASE"/>
    <property type="match status" value="1"/>
</dbReference>
<keyword evidence="5" id="KW-0808">Transferase</keyword>
<comment type="similarity">
    <text evidence="2">Belongs to the protein kinase superfamily. CMGC Ser/Thr protein kinase family. MNB/DYRK subfamily.</text>
</comment>
<keyword evidence="9" id="KW-0539">Nucleus</keyword>
<dbReference type="SMART" id="SM00220">
    <property type="entry name" value="S_TKc"/>
    <property type="match status" value="1"/>
</dbReference>
<evidence type="ECO:0000256" key="3">
    <source>
        <dbReference type="ARBA" id="ARBA00013203"/>
    </source>
</evidence>
<evidence type="ECO:0000256" key="12">
    <source>
        <dbReference type="ARBA" id="ARBA00051680"/>
    </source>
</evidence>
<feature type="compositionally biased region" description="Polar residues" evidence="18">
    <location>
        <begin position="692"/>
        <end position="712"/>
    </location>
</feature>
<feature type="region of interest" description="Disordered" evidence="18">
    <location>
        <begin position="686"/>
        <end position="712"/>
    </location>
</feature>
<evidence type="ECO:0000256" key="8">
    <source>
        <dbReference type="ARBA" id="ARBA00022840"/>
    </source>
</evidence>
<dbReference type="GO" id="GO:0004712">
    <property type="term" value="F:protein serine/threonine/tyrosine kinase activity"/>
    <property type="evidence" value="ECO:0007669"/>
    <property type="project" value="UniProtKB-EC"/>
</dbReference>
<dbReference type="InterPro" id="IPR008271">
    <property type="entry name" value="Ser/Thr_kinase_AS"/>
</dbReference>
<dbReference type="InterPro" id="IPR011009">
    <property type="entry name" value="Kinase-like_dom_sf"/>
</dbReference>
<dbReference type="InterPro" id="IPR050494">
    <property type="entry name" value="Ser_Thr_dual-spec_kinase"/>
</dbReference>
<feature type="region of interest" description="Disordered" evidence="18">
    <location>
        <begin position="52"/>
        <end position="76"/>
    </location>
</feature>
<dbReference type="PROSITE" id="PS50011">
    <property type="entry name" value="PROTEIN_KINASE_DOM"/>
    <property type="match status" value="1"/>
</dbReference>
<dbReference type="FunFam" id="3.30.200.20:FF:000087">
    <property type="entry name" value="Dual specificity tyrosine-phosphorylation-regulated kinase 1A"/>
    <property type="match status" value="1"/>
</dbReference>
<evidence type="ECO:0000256" key="14">
    <source>
        <dbReference type="ARBA" id="ARBA00070594"/>
    </source>
</evidence>
<proteinExistence type="inferred from homology"/>
<comment type="catalytic activity">
    <reaction evidence="11">
        <text>L-threonyl-[protein] + ATP = O-phospho-L-threonyl-[protein] + ADP + H(+)</text>
        <dbReference type="Rhea" id="RHEA:46608"/>
        <dbReference type="Rhea" id="RHEA-COMP:11060"/>
        <dbReference type="Rhea" id="RHEA-COMP:11605"/>
        <dbReference type="ChEBI" id="CHEBI:15378"/>
        <dbReference type="ChEBI" id="CHEBI:30013"/>
        <dbReference type="ChEBI" id="CHEBI:30616"/>
        <dbReference type="ChEBI" id="CHEBI:61977"/>
        <dbReference type="ChEBI" id="CHEBI:456216"/>
        <dbReference type="EC" id="2.7.12.1"/>
    </reaction>
</comment>
<dbReference type="InterPro" id="IPR044131">
    <property type="entry name" value="PKc_DYR1A/1B"/>
</dbReference>
<keyword evidence="4" id="KW-0723">Serine/threonine-protein kinase</keyword>
<evidence type="ECO:0000256" key="15">
    <source>
        <dbReference type="ARBA" id="ARBA00077071"/>
    </source>
</evidence>
<dbReference type="AlphaFoldDB" id="A0A914DMM8"/>
<keyword evidence="8 17" id="KW-0067">ATP-binding</keyword>
<comment type="subcellular location">
    <subcellularLocation>
        <location evidence="1">Nucleus</location>
    </subcellularLocation>
</comment>
<evidence type="ECO:0000256" key="13">
    <source>
        <dbReference type="ARBA" id="ARBA00054345"/>
    </source>
</evidence>
<evidence type="ECO:0000256" key="6">
    <source>
        <dbReference type="ARBA" id="ARBA00022741"/>
    </source>
</evidence>
<keyword evidence="20" id="KW-1185">Reference proteome</keyword>
<dbReference type="Pfam" id="PF00069">
    <property type="entry name" value="Pkinase"/>
    <property type="match status" value="1"/>
</dbReference>
<dbReference type="Gene3D" id="3.30.200.20">
    <property type="entry name" value="Phosphorylase Kinase, domain 1"/>
    <property type="match status" value="1"/>
</dbReference>
<accession>A0A914DMM8</accession>
<feature type="compositionally biased region" description="Low complexity" evidence="18">
    <location>
        <begin position="64"/>
        <end position="75"/>
    </location>
</feature>